<dbReference type="EMBL" id="CAJNIZ010022223">
    <property type="protein sequence ID" value="CAE7458979.1"/>
    <property type="molecule type" value="Genomic_DNA"/>
</dbReference>
<feature type="binding site" description="covalent" evidence="15">
    <location>
        <position position="436"/>
    </location>
    <ligand>
        <name>heme c</name>
        <dbReference type="ChEBI" id="CHEBI:61717"/>
    </ligand>
</feature>
<feature type="transmembrane region" description="Helical" evidence="16">
    <location>
        <begin position="241"/>
        <end position="265"/>
    </location>
</feature>
<evidence type="ECO:0000256" key="15">
    <source>
        <dbReference type="PIRSR" id="PIRSR602326-1"/>
    </source>
</evidence>
<feature type="transmembrane region" description="Helical" evidence="16">
    <location>
        <begin position="286"/>
        <end position="304"/>
    </location>
</feature>
<evidence type="ECO:0000259" key="17">
    <source>
        <dbReference type="PROSITE" id="PS51002"/>
    </source>
</evidence>
<dbReference type="InterPro" id="IPR036909">
    <property type="entry name" value="Cyt_c-like_dom_sf"/>
</dbReference>
<accession>A0A812S1Q8</accession>
<proteinExistence type="predicted"/>
<feature type="transmembrane region" description="Helical" evidence="16">
    <location>
        <begin position="180"/>
        <end position="202"/>
    </location>
</feature>
<dbReference type="PANTHER" id="PTHR19271">
    <property type="entry name" value="CYTOCHROME B"/>
    <property type="match status" value="1"/>
</dbReference>
<dbReference type="Pfam" id="PF00033">
    <property type="entry name" value="Cytochrome_B"/>
    <property type="match status" value="1"/>
</dbReference>
<feature type="transmembrane region" description="Helical" evidence="16">
    <location>
        <begin position="29"/>
        <end position="51"/>
    </location>
</feature>
<dbReference type="GO" id="GO:0005743">
    <property type="term" value="C:mitochondrial inner membrane"/>
    <property type="evidence" value="ECO:0007669"/>
    <property type="project" value="UniProtKB-SubCell"/>
</dbReference>
<dbReference type="PROSITE" id="PS51002">
    <property type="entry name" value="CYTB_NTER"/>
    <property type="match status" value="1"/>
</dbReference>
<evidence type="ECO:0000256" key="7">
    <source>
        <dbReference type="ARBA" id="ARBA00022692"/>
    </source>
</evidence>
<dbReference type="InterPro" id="IPR005797">
    <property type="entry name" value="Cyt_b/b6_N"/>
</dbReference>
<dbReference type="GO" id="GO:0022904">
    <property type="term" value="P:respiratory electron transport chain"/>
    <property type="evidence" value="ECO:0007669"/>
    <property type="project" value="InterPro"/>
</dbReference>
<dbReference type="InterPro" id="IPR016174">
    <property type="entry name" value="Di-haem_cyt_TM"/>
</dbReference>
<comment type="cofactor">
    <cofactor evidence="15">
        <name>heme c</name>
        <dbReference type="ChEBI" id="CHEBI:61717"/>
    </cofactor>
    <text evidence="15">Binds 1 heme c group covalently per subunit.</text>
</comment>
<feature type="domain" description="Cytochrome b/b6 C-terminal region profile" evidence="18">
    <location>
        <begin position="222"/>
        <end position="402"/>
    </location>
</feature>
<evidence type="ECO:0000256" key="13">
    <source>
        <dbReference type="ARBA" id="ARBA00023128"/>
    </source>
</evidence>
<dbReference type="GO" id="GO:0020037">
    <property type="term" value="F:heme binding"/>
    <property type="evidence" value="ECO:0007669"/>
    <property type="project" value="InterPro"/>
</dbReference>
<dbReference type="Pfam" id="PF02167">
    <property type="entry name" value="Cytochrom_C1"/>
    <property type="match status" value="2"/>
</dbReference>
<feature type="transmembrane region" description="Helical" evidence="16">
    <location>
        <begin position="341"/>
        <end position="360"/>
    </location>
</feature>
<feature type="domain" description="Cytochrome b/b6 N-terminal region profile" evidence="17">
    <location>
        <begin position="1"/>
        <end position="212"/>
    </location>
</feature>
<gene>
    <name evidence="19" type="primary">petB</name>
    <name evidence="19" type="ORF">SPIL2461_LOCUS11352</name>
</gene>
<keyword evidence="5 15" id="KW-0349">Heme</keyword>
<dbReference type="PROSITE" id="PS51003">
    <property type="entry name" value="CYTB_CTER"/>
    <property type="match status" value="1"/>
</dbReference>
<dbReference type="Pfam" id="PF00032">
    <property type="entry name" value="Cytochrom_B_C"/>
    <property type="match status" value="1"/>
</dbReference>
<name>A0A812S1Q8_SYMPI</name>
<dbReference type="InterPro" id="IPR027387">
    <property type="entry name" value="Cytb/b6-like_sf"/>
</dbReference>
<evidence type="ECO:0000256" key="14">
    <source>
        <dbReference type="ARBA" id="ARBA00023136"/>
    </source>
</evidence>
<evidence type="ECO:0000256" key="3">
    <source>
        <dbReference type="ARBA" id="ARBA00013531"/>
    </source>
</evidence>
<keyword evidence="9" id="KW-0999">Mitochondrion inner membrane</keyword>
<evidence type="ECO:0000256" key="5">
    <source>
        <dbReference type="ARBA" id="ARBA00022617"/>
    </source>
</evidence>
<dbReference type="Gene3D" id="1.10.760.10">
    <property type="entry name" value="Cytochrome c-like domain"/>
    <property type="match status" value="1"/>
</dbReference>
<organism evidence="19 20">
    <name type="scientific">Symbiodinium pilosum</name>
    <name type="common">Dinoflagellate</name>
    <dbReference type="NCBI Taxonomy" id="2952"/>
    <lineage>
        <taxon>Eukaryota</taxon>
        <taxon>Sar</taxon>
        <taxon>Alveolata</taxon>
        <taxon>Dinophyceae</taxon>
        <taxon>Suessiales</taxon>
        <taxon>Symbiodiniaceae</taxon>
        <taxon>Symbiodinium</taxon>
    </lineage>
</organism>
<evidence type="ECO:0000256" key="16">
    <source>
        <dbReference type="SAM" id="Phobius"/>
    </source>
</evidence>
<dbReference type="AlphaFoldDB" id="A0A812S1Q8"/>
<keyword evidence="20" id="KW-1185">Reference proteome</keyword>
<feature type="binding site" description="covalent" evidence="15">
    <location>
        <position position="432"/>
    </location>
    <ligand>
        <name>heme c</name>
        <dbReference type="ChEBI" id="CHEBI:61717"/>
    </ligand>
</feature>
<keyword evidence="12 15" id="KW-0408">Iron</keyword>
<comment type="subcellular location">
    <subcellularLocation>
        <location evidence="2">Mitochondrion inner membrane</location>
        <topology evidence="2">Multi-pass membrane protein</topology>
    </subcellularLocation>
</comment>
<keyword evidence="8 15" id="KW-0479">Metal-binding</keyword>
<feature type="binding site" description="covalent" evidence="15">
    <location>
        <position position="435"/>
    </location>
    <ligand>
        <name>heme c</name>
        <dbReference type="ChEBI" id="CHEBI:61717"/>
    </ligand>
</feature>
<feature type="transmembrane region" description="Helical" evidence="16">
    <location>
        <begin position="113"/>
        <end position="134"/>
    </location>
</feature>
<dbReference type="CDD" id="cd00284">
    <property type="entry name" value="Cytochrome_b_N"/>
    <property type="match status" value="1"/>
</dbReference>
<comment type="caution">
    <text evidence="19">The sequence shown here is derived from an EMBL/GenBank/DDBJ whole genome shotgun (WGS) entry which is preliminary data.</text>
</comment>
<dbReference type="FunFam" id="1.20.810.10:FF:000004">
    <property type="entry name" value="Cytochrome b"/>
    <property type="match status" value="1"/>
</dbReference>
<feature type="transmembrane region" description="Helical" evidence="16">
    <location>
        <begin position="310"/>
        <end position="329"/>
    </location>
</feature>
<keyword evidence="10" id="KW-0249">Electron transport</keyword>
<dbReference type="SUPFAM" id="SSF81342">
    <property type="entry name" value="Transmembrane di-heme cytochromes"/>
    <property type="match status" value="1"/>
</dbReference>
<protein>
    <recommendedName>
        <fullName evidence="3">Cytochrome b</fullName>
    </recommendedName>
</protein>
<keyword evidence="6" id="KW-0679">Respiratory chain</keyword>
<reference evidence="19" key="1">
    <citation type="submission" date="2021-02" db="EMBL/GenBank/DDBJ databases">
        <authorList>
            <person name="Dougan E. K."/>
            <person name="Rhodes N."/>
            <person name="Thang M."/>
            <person name="Chan C."/>
        </authorList>
    </citation>
    <scope>NUCLEOTIDE SEQUENCE</scope>
</reference>
<dbReference type="Gene3D" id="1.20.810.10">
    <property type="entry name" value="Cytochrome Bc1 Complex, Chain C"/>
    <property type="match status" value="1"/>
</dbReference>
<keyword evidence="4" id="KW-0813">Transport</keyword>
<keyword evidence="14 16" id="KW-0472">Membrane</keyword>
<evidence type="ECO:0000256" key="8">
    <source>
        <dbReference type="ARBA" id="ARBA00022723"/>
    </source>
</evidence>
<evidence type="ECO:0000256" key="12">
    <source>
        <dbReference type="ARBA" id="ARBA00023004"/>
    </source>
</evidence>
<dbReference type="InterPro" id="IPR002326">
    <property type="entry name" value="Cyt_c1"/>
</dbReference>
<dbReference type="InterPro" id="IPR005798">
    <property type="entry name" value="Cyt_b/b6_C"/>
</dbReference>
<evidence type="ECO:0000259" key="18">
    <source>
        <dbReference type="PROSITE" id="PS51003"/>
    </source>
</evidence>
<dbReference type="Proteomes" id="UP000649617">
    <property type="component" value="Unassembled WGS sequence"/>
</dbReference>
<comment type="cofactor">
    <cofactor evidence="1">
        <name>heme b</name>
        <dbReference type="ChEBI" id="CHEBI:60344"/>
    </cofactor>
</comment>
<feature type="transmembrane region" description="Helical" evidence="16">
    <location>
        <begin position="81"/>
        <end position="101"/>
    </location>
</feature>
<dbReference type="PRINTS" id="PR00603">
    <property type="entry name" value="CYTOCHROMEC1"/>
</dbReference>
<feature type="transmembrane region" description="Helical" evidence="16">
    <location>
        <begin position="140"/>
        <end position="159"/>
    </location>
</feature>
<evidence type="ECO:0000256" key="4">
    <source>
        <dbReference type="ARBA" id="ARBA00022448"/>
    </source>
</evidence>
<dbReference type="OrthoDB" id="361890at2759"/>
<dbReference type="GO" id="GO:0046872">
    <property type="term" value="F:metal ion binding"/>
    <property type="evidence" value="ECO:0007669"/>
    <property type="project" value="UniProtKB-KW"/>
</dbReference>
<evidence type="ECO:0000256" key="2">
    <source>
        <dbReference type="ARBA" id="ARBA00004448"/>
    </source>
</evidence>
<dbReference type="SUPFAM" id="SSF81648">
    <property type="entry name" value="a domain/subunit of cytochrome bc1 complex (Ubiquinol-cytochrome c reductase)"/>
    <property type="match status" value="1"/>
</dbReference>
<feature type="transmembrane region" description="Helical" evidence="16">
    <location>
        <begin position="616"/>
        <end position="634"/>
    </location>
</feature>
<evidence type="ECO:0000256" key="1">
    <source>
        <dbReference type="ARBA" id="ARBA00001970"/>
    </source>
</evidence>
<dbReference type="InterPro" id="IPR036150">
    <property type="entry name" value="Cyt_b/b6_C_sf"/>
</dbReference>
<dbReference type="PANTHER" id="PTHR19271:SF16">
    <property type="entry name" value="CYTOCHROME B"/>
    <property type="match status" value="1"/>
</dbReference>
<evidence type="ECO:0000256" key="10">
    <source>
        <dbReference type="ARBA" id="ARBA00022982"/>
    </source>
</evidence>
<keyword evidence="7 16" id="KW-0812">Transmembrane</keyword>
<evidence type="ECO:0000256" key="11">
    <source>
        <dbReference type="ARBA" id="ARBA00022989"/>
    </source>
</evidence>
<dbReference type="GO" id="GO:0016491">
    <property type="term" value="F:oxidoreductase activity"/>
    <property type="evidence" value="ECO:0007669"/>
    <property type="project" value="UniProtKB-UniRule"/>
</dbReference>
<evidence type="ECO:0000256" key="6">
    <source>
        <dbReference type="ARBA" id="ARBA00022660"/>
    </source>
</evidence>
<keyword evidence="13" id="KW-0496">Mitochondrion</keyword>
<dbReference type="SUPFAM" id="SSF46626">
    <property type="entry name" value="Cytochrome c"/>
    <property type="match status" value="1"/>
</dbReference>
<dbReference type="InterPro" id="IPR048259">
    <property type="entry name" value="Cytochrome_b_N_euk/bac"/>
</dbReference>
<evidence type="ECO:0000256" key="9">
    <source>
        <dbReference type="ARBA" id="ARBA00022792"/>
    </source>
</evidence>
<evidence type="ECO:0000313" key="20">
    <source>
        <dbReference type="Proteomes" id="UP000649617"/>
    </source>
</evidence>
<keyword evidence="11 16" id="KW-1133">Transmembrane helix</keyword>
<dbReference type="Gene3D" id="1.20.5.100">
    <property type="entry name" value="Cytochrome c1, transmembrane anchor, C-terminal"/>
    <property type="match status" value="1"/>
</dbReference>
<feature type="transmembrane region" description="Helical" evidence="16">
    <location>
        <begin position="372"/>
        <end position="391"/>
    </location>
</feature>
<evidence type="ECO:0000313" key="19">
    <source>
        <dbReference type="EMBL" id="CAE7458979.1"/>
    </source>
</evidence>
<sequence>MEWIDARFPATETFEYHMSRYYAPKNFNVFYIFGVLSIVMLANQIVTGIWLTMNYVPSGTGAFASVEYIMRDVEYGWLMRYLHSTGASFFFIVVYLHMYRALMYGSYRGPRELLWLIGMAIFIALMAEGFFGYLLPWGNMSYWGAQVIVSLVGAIPYVGPDLMEWVRGDFLMSEATLNRFFALHVIALPLVLVILVFVHLVALHHVGSNNPDGIEIKKKKDEKGIPLDGIAFHPYYTVHDIHAIVIFFIFFLGFVFFAPEGWGYFLEKPNFEMADPLKTPAHIAPVWYYTPFYSMLRAATYPLFGLPAKFWGFVVMAGAIIIPAVLPWLDRSPVKSIRYKGLWSKFMLGLLVVSFFVLGYLGTKGPTEGRTIAAQVFTITYFLYFMLMPWYTRAEKTKPEPDRINWDMQPFDPDLENKPSLQNGMRLYMNYCIGCHSLKFQRYQRTVDFLGIPHELALEKLVFTDQKIGELMTTAMDPEKAKAWFGAAPPDLTMVAKVRGPEWLFNYLGTFYQDDSRPMGANNKVFPNVGMPNVLADLQGVVTEGCVQVPKIAANGGEMRDPLVPGKAITEEKCGELVHEAGSGLYTPEEFDAAIYDLSNFLYYVGEPTRLERHRLGIFVMLFLVILGCFTYLLNREYWKDIH</sequence>
<dbReference type="GO" id="GO:0009055">
    <property type="term" value="F:electron transfer activity"/>
    <property type="evidence" value="ECO:0007669"/>
    <property type="project" value="InterPro"/>
</dbReference>